<protein>
    <submittedName>
        <fullName evidence="2">Uncharacterized protein</fullName>
    </submittedName>
</protein>
<sequence>MKLKLIHIPLVLVVAFVTYLAFPWLLIFIGIQSKPNPSRPEITYGEFPFRLKYEINGDQKVIEDTLICEFDGFGADEGRGKYRKWKQRLASGNERITLLKVGSATEIYFTAGRAEYYMGDPYYANSDSSFPNASVIKKEGAMTIDSFLKADELLKQYNIKLISWDVSPPIKNNFNQLVFQIS</sequence>
<reference evidence="2 3" key="1">
    <citation type="submission" date="2023-03" db="EMBL/GenBank/DDBJ databases">
        <title>Bacillus Genome Sequencing.</title>
        <authorList>
            <person name="Dunlap C."/>
        </authorList>
    </citation>
    <scope>NUCLEOTIDE SEQUENCE [LARGE SCALE GENOMIC DNA]</scope>
    <source>
        <strain evidence="2 3">BD-533</strain>
    </source>
</reference>
<keyword evidence="3" id="KW-1185">Reference proteome</keyword>
<gene>
    <name evidence="2" type="ORF">P4I72_20980</name>
</gene>
<dbReference type="Proteomes" id="UP001338137">
    <property type="component" value="Unassembled WGS sequence"/>
</dbReference>
<evidence type="ECO:0000313" key="3">
    <source>
        <dbReference type="Proteomes" id="UP001338137"/>
    </source>
</evidence>
<accession>A0ABU6G6N3</accession>
<dbReference type="EMBL" id="JARLKY010000054">
    <property type="protein sequence ID" value="MEC0229606.1"/>
    <property type="molecule type" value="Genomic_DNA"/>
</dbReference>
<evidence type="ECO:0000313" key="2">
    <source>
        <dbReference type="EMBL" id="MEC0229606.1"/>
    </source>
</evidence>
<keyword evidence="1" id="KW-0812">Transmembrane</keyword>
<feature type="transmembrane region" description="Helical" evidence="1">
    <location>
        <begin position="6"/>
        <end position="29"/>
    </location>
</feature>
<name>A0ABU6G6N3_9BACL</name>
<keyword evidence="1" id="KW-1133">Transmembrane helix</keyword>
<keyword evidence="1" id="KW-0472">Membrane</keyword>
<organism evidence="2 3">
    <name type="scientific">Paenibacillus alba</name>
    <dbReference type="NCBI Taxonomy" id="1197127"/>
    <lineage>
        <taxon>Bacteria</taxon>
        <taxon>Bacillati</taxon>
        <taxon>Bacillota</taxon>
        <taxon>Bacilli</taxon>
        <taxon>Bacillales</taxon>
        <taxon>Paenibacillaceae</taxon>
        <taxon>Paenibacillus</taxon>
    </lineage>
</organism>
<evidence type="ECO:0000256" key="1">
    <source>
        <dbReference type="SAM" id="Phobius"/>
    </source>
</evidence>
<proteinExistence type="predicted"/>
<dbReference type="RefSeq" id="WP_326073656.1">
    <property type="nucleotide sequence ID" value="NZ_JARLKY010000054.1"/>
</dbReference>
<comment type="caution">
    <text evidence="2">The sequence shown here is derived from an EMBL/GenBank/DDBJ whole genome shotgun (WGS) entry which is preliminary data.</text>
</comment>